<gene>
    <name evidence="3" type="ORF">CCAN12_770031</name>
</gene>
<evidence type="ECO:0000259" key="2">
    <source>
        <dbReference type="PROSITE" id="PS50926"/>
    </source>
</evidence>
<evidence type="ECO:0000313" key="3">
    <source>
        <dbReference type="EMBL" id="CEN39668.1"/>
    </source>
</evidence>
<sequence length="57" mass="6418">MIEKRDNTLLDVPNLIPPDVDNEVLIDASKHYVKTGDFVNVKITDAADYDLYGEPVK</sequence>
<dbReference type="PROSITE" id="PS50926">
    <property type="entry name" value="TRAM"/>
    <property type="match status" value="1"/>
</dbReference>
<evidence type="ECO:0000256" key="1">
    <source>
        <dbReference type="ARBA" id="ARBA00022679"/>
    </source>
</evidence>
<keyword evidence="1" id="KW-0808">Transferase</keyword>
<dbReference type="AlphaFoldDB" id="A0A0B7HQ64"/>
<proteinExistence type="predicted"/>
<reference evidence="3 4" key="1">
    <citation type="submission" date="2015-01" db="EMBL/GenBank/DDBJ databases">
        <authorList>
            <person name="Xiang T."/>
            <person name="Song Y."/>
            <person name="Huang L."/>
            <person name="Wang B."/>
            <person name="Wu P."/>
        </authorList>
    </citation>
    <scope>NUCLEOTIDE SEQUENCE [LARGE SCALE GENOMIC DNA]</scope>
    <source>
        <strain evidence="3 4">Cc12</strain>
    </source>
</reference>
<dbReference type="InterPro" id="IPR002792">
    <property type="entry name" value="TRAM_dom"/>
</dbReference>
<dbReference type="EMBL" id="CDOE01000075">
    <property type="protein sequence ID" value="CEN39668.1"/>
    <property type="molecule type" value="Genomic_DNA"/>
</dbReference>
<organism evidence="3 4">
    <name type="scientific">Capnocytophaga canimorsus</name>
    <dbReference type="NCBI Taxonomy" id="28188"/>
    <lineage>
        <taxon>Bacteria</taxon>
        <taxon>Pseudomonadati</taxon>
        <taxon>Bacteroidota</taxon>
        <taxon>Flavobacteriia</taxon>
        <taxon>Flavobacteriales</taxon>
        <taxon>Flavobacteriaceae</taxon>
        <taxon>Capnocytophaga</taxon>
    </lineage>
</organism>
<dbReference type="Pfam" id="PF18693">
    <property type="entry name" value="TRAM_2"/>
    <property type="match status" value="1"/>
</dbReference>
<dbReference type="InterPro" id="IPR012340">
    <property type="entry name" value="NA-bd_OB-fold"/>
</dbReference>
<protein>
    <recommendedName>
        <fullName evidence="2">TRAM domain-containing protein</fullName>
    </recommendedName>
</protein>
<feature type="domain" description="TRAM" evidence="2">
    <location>
        <begin position="1"/>
        <end position="57"/>
    </location>
</feature>
<name>A0A0B7HQ64_9FLAO</name>
<dbReference type="GO" id="GO:0016740">
    <property type="term" value="F:transferase activity"/>
    <property type="evidence" value="ECO:0007669"/>
    <property type="project" value="UniProtKB-KW"/>
</dbReference>
<dbReference type="Proteomes" id="UP000044026">
    <property type="component" value="Unassembled WGS sequence"/>
</dbReference>
<accession>A0A0B7HQ64</accession>
<evidence type="ECO:0000313" key="4">
    <source>
        <dbReference type="Proteomes" id="UP000044026"/>
    </source>
</evidence>
<dbReference type="Gene3D" id="2.40.50.140">
    <property type="entry name" value="Nucleic acid-binding proteins"/>
    <property type="match status" value="1"/>
</dbReference>